<proteinExistence type="predicted"/>
<sequence length="60" mass="6669">MASIGTNLLPEPLLNRDHGHGGDGPRKRQSLHDSKPKTLETEDGNKQYARNPYDLEDGEV</sequence>
<name>A0AAN7UGJ5_9PEZI</name>
<comment type="caution">
    <text evidence="2">The sequence shown here is derived from an EMBL/GenBank/DDBJ whole genome shotgun (WGS) entry which is preliminary data.</text>
</comment>
<evidence type="ECO:0000313" key="2">
    <source>
        <dbReference type="EMBL" id="KAK5627747.1"/>
    </source>
</evidence>
<accession>A0AAN7UGJ5</accession>
<gene>
    <name evidence="2" type="ORF">RRF57_003462</name>
</gene>
<dbReference type="EMBL" id="JAWHQM010000006">
    <property type="protein sequence ID" value="KAK5627747.1"/>
    <property type="molecule type" value="Genomic_DNA"/>
</dbReference>
<feature type="region of interest" description="Disordered" evidence="1">
    <location>
        <begin position="1"/>
        <end position="60"/>
    </location>
</feature>
<organism evidence="2 3">
    <name type="scientific">Xylaria bambusicola</name>
    <dbReference type="NCBI Taxonomy" id="326684"/>
    <lineage>
        <taxon>Eukaryota</taxon>
        <taxon>Fungi</taxon>
        <taxon>Dikarya</taxon>
        <taxon>Ascomycota</taxon>
        <taxon>Pezizomycotina</taxon>
        <taxon>Sordariomycetes</taxon>
        <taxon>Xylariomycetidae</taxon>
        <taxon>Xylariales</taxon>
        <taxon>Xylariaceae</taxon>
        <taxon>Xylaria</taxon>
    </lineage>
</organism>
<evidence type="ECO:0000256" key="1">
    <source>
        <dbReference type="SAM" id="MobiDB-lite"/>
    </source>
</evidence>
<dbReference type="AlphaFoldDB" id="A0AAN7UGJ5"/>
<dbReference type="Proteomes" id="UP001305414">
    <property type="component" value="Unassembled WGS sequence"/>
</dbReference>
<feature type="compositionally biased region" description="Basic and acidic residues" evidence="1">
    <location>
        <begin position="14"/>
        <end position="45"/>
    </location>
</feature>
<protein>
    <submittedName>
        <fullName evidence="2">Uncharacterized protein</fullName>
    </submittedName>
</protein>
<evidence type="ECO:0000313" key="3">
    <source>
        <dbReference type="Proteomes" id="UP001305414"/>
    </source>
</evidence>
<reference evidence="2 3" key="1">
    <citation type="submission" date="2023-10" db="EMBL/GenBank/DDBJ databases">
        <title>Draft genome sequence of Xylaria bambusicola isolate GMP-LS, the root and basal stem rot pathogen of sugarcane in Indonesia.</title>
        <authorList>
            <person name="Selvaraj P."/>
            <person name="Muralishankar V."/>
            <person name="Muruganantham S."/>
            <person name="Sp S."/>
            <person name="Haryani S."/>
            <person name="Lau K.J.X."/>
            <person name="Naqvi N.I."/>
        </authorList>
    </citation>
    <scope>NUCLEOTIDE SEQUENCE [LARGE SCALE GENOMIC DNA]</scope>
    <source>
        <strain evidence="2">GMP-LS</strain>
    </source>
</reference>
<keyword evidence="3" id="KW-1185">Reference proteome</keyword>